<dbReference type="EnsemblMetazoa" id="Aqu2.1.06440_001">
    <property type="protein sequence ID" value="Aqu2.1.06440_001"/>
    <property type="gene ID" value="Aqu2.1.06440"/>
</dbReference>
<evidence type="ECO:0000256" key="7">
    <source>
        <dbReference type="SAM" id="MobiDB-lite"/>
    </source>
</evidence>
<evidence type="ECO:0000256" key="1">
    <source>
        <dbReference type="ARBA" id="ARBA00022679"/>
    </source>
</evidence>
<evidence type="ECO:0000256" key="4">
    <source>
        <dbReference type="ARBA" id="ARBA00022759"/>
    </source>
</evidence>
<accession>A0A1X7SWI3</accession>
<evidence type="ECO:0000313" key="10">
    <source>
        <dbReference type="EnsemblMetazoa" id="Aqu2.1.06440_001"/>
    </source>
</evidence>
<feature type="domain" description="Nucleoside phosphorylase" evidence="8">
    <location>
        <begin position="360"/>
        <end position="551"/>
    </location>
</feature>
<dbReference type="Gene3D" id="3.40.50.1580">
    <property type="entry name" value="Nucleoside phosphorylase domain"/>
    <property type="match status" value="1"/>
</dbReference>
<evidence type="ECO:0000256" key="5">
    <source>
        <dbReference type="ARBA" id="ARBA00022801"/>
    </source>
</evidence>
<evidence type="ECO:0000259" key="8">
    <source>
        <dbReference type="Pfam" id="PF01048"/>
    </source>
</evidence>
<dbReference type="eggNOG" id="KOG0017">
    <property type="taxonomic scope" value="Eukaryota"/>
</dbReference>
<evidence type="ECO:0000259" key="9">
    <source>
        <dbReference type="Pfam" id="PF17917"/>
    </source>
</evidence>
<keyword evidence="2" id="KW-0548">Nucleotidyltransferase</keyword>
<feature type="domain" description="Reverse transcriptase RNase H-like" evidence="9">
    <location>
        <begin position="5"/>
        <end position="109"/>
    </location>
</feature>
<dbReference type="SUPFAM" id="SSF53167">
    <property type="entry name" value="Purine and uridine phosphorylases"/>
    <property type="match status" value="1"/>
</dbReference>
<keyword evidence="1" id="KW-0808">Transferase</keyword>
<dbReference type="Gene3D" id="3.10.20.370">
    <property type="match status" value="1"/>
</dbReference>
<dbReference type="GO" id="GO:0004519">
    <property type="term" value="F:endonuclease activity"/>
    <property type="evidence" value="ECO:0007669"/>
    <property type="project" value="UniProtKB-KW"/>
</dbReference>
<keyword evidence="4" id="KW-0255">Endonuclease</keyword>
<evidence type="ECO:0000256" key="3">
    <source>
        <dbReference type="ARBA" id="ARBA00022722"/>
    </source>
</evidence>
<sequence length="711" mass="79957">MKNPNFNQTFILQTDASGVGVGAILSQGEENLDEGPVTYFSKKLLPREQAYSTVEKECLAIILAIKHFSAYLIGRSFIIQTDHRALQWLHKFKEKNARLTRWSLILQPYNFTIQHQKGVANANADALSRLERKSTSCQRGREEICELVVSFVLIKNKVWLTDNKKPDLAAVKQIFDSSDDHYLTIGAGLKVKTADLIEMPGTASTKLHLVFQRWFDADRDVNWDTLIKLCDDNPDKLGKAKSNLLEHIGKAGLAESNGTAQANAKKQKIDPKEPIDSAATGEDKSKSEDQKSDPPPDVSKYCPKLEDIERKIEMKTIEELTEGEKEFISKVRYILVTATTIEYCAVMGSIDPPGGDGKYIRVITTDETGNFILGKYGSCNVAITRTGQGPDETEDILVSVQNDVKADFVIAIGICYGAKESKTEELSDKTNLGDIIVAKSIIDTAHQRIEGKNTIVLATEYHCGKNLLKKFKHDEVFKIEGKAVKVHHQGSLASEFTLFRSKEAKEEKLKYIQKALGGEMEAKGIHKAAESVGFEWIVIKAIVDWGTEEKDKKWQPFGAVSCARFVLQRLKDQQGNQDQTQHDDQNDYIRLHDEEGTRDSLKQLNDNFSLVMMDVEEAFDNEIQDNPKLLKKITTWLRYREDLKYHADTIATLNNVSTIGDVLTAIRPLFDCTDCALLVNMCQQFIPNAKEEVSKLESHHERAKEFCQSTT</sequence>
<dbReference type="SUPFAM" id="SSF56672">
    <property type="entry name" value="DNA/RNA polymerases"/>
    <property type="match status" value="1"/>
</dbReference>
<dbReference type="InterPro" id="IPR041373">
    <property type="entry name" value="RT_RNaseH"/>
</dbReference>
<dbReference type="Pfam" id="PF17917">
    <property type="entry name" value="RT_RNaseH"/>
    <property type="match status" value="1"/>
</dbReference>
<evidence type="ECO:0000256" key="6">
    <source>
        <dbReference type="ARBA" id="ARBA00022918"/>
    </source>
</evidence>
<dbReference type="AlphaFoldDB" id="A0A1X7SWI3"/>
<organism evidence="10">
    <name type="scientific">Amphimedon queenslandica</name>
    <name type="common">Sponge</name>
    <dbReference type="NCBI Taxonomy" id="400682"/>
    <lineage>
        <taxon>Eukaryota</taxon>
        <taxon>Metazoa</taxon>
        <taxon>Porifera</taxon>
        <taxon>Demospongiae</taxon>
        <taxon>Heteroscleromorpha</taxon>
        <taxon>Haplosclerida</taxon>
        <taxon>Niphatidae</taxon>
        <taxon>Amphimedon</taxon>
    </lineage>
</organism>
<dbReference type="OrthoDB" id="20872at2759"/>
<dbReference type="InterPro" id="IPR050951">
    <property type="entry name" value="Retrovirus_Pol_polyprotein"/>
</dbReference>
<dbReference type="GO" id="GO:0009116">
    <property type="term" value="P:nucleoside metabolic process"/>
    <property type="evidence" value="ECO:0007669"/>
    <property type="project" value="InterPro"/>
</dbReference>
<proteinExistence type="predicted"/>
<dbReference type="InParanoid" id="A0A1X7SWI3"/>
<dbReference type="InterPro" id="IPR035994">
    <property type="entry name" value="Nucleoside_phosphorylase_sf"/>
</dbReference>
<dbReference type="PANTHER" id="PTHR37984">
    <property type="entry name" value="PROTEIN CBG26694"/>
    <property type="match status" value="1"/>
</dbReference>
<dbReference type="InterPro" id="IPR043502">
    <property type="entry name" value="DNA/RNA_pol_sf"/>
</dbReference>
<dbReference type="CDD" id="cd09274">
    <property type="entry name" value="RNase_HI_RT_Ty3"/>
    <property type="match status" value="1"/>
</dbReference>
<dbReference type="InterPro" id="IPR000845">
    <property type="entry name" value="Nucleoside_phosphorylase_d"/>
</dbReference>
<keyword evidence="3" id="KW-0540">Nuclease</keyword>
<keyword evidence="5" id="KW-0378">Hydrolase</keyword>
<dbReference type="GO" id="GO:0003964">
    <property type="term" value="F:RNA-directed DNA polymerase activity"/>
    <property type="evidence" value="ECO:0007669"/>
    <property type="project" value="UniProtKB-KW"/>
</dbReference>
<protein>
    <recommendedName>
        <fullName evidence="11">Reverse transcriptase RNase H-like domain-containing protein</fullName>
    </recommendedName>
</protein>
<reference evidence="10" key="1">
    <citation type="submission" date="2017-05" db="UniProtKB">
        <authorList>
            <consortium name="EnsemblMetazoa"/>
        </authorList>
    </citation>
    <scope>IDENTIFICATION</scope>
</reference>
<keyword evidence="6" id="KW-0695">RNA-directed DNA polymerase</keyword>
<dbReference type="FunFam" id="3.10.20.370:FF:000001">
    <property type="entry name" value="Retrovirus-related Pol polyprotein from transposon 17.6-like protein"/>
    <property type="match status" value="1"/>
</dbReference>
<dbReference type="GO" id="GO:0016787">
    <property type="term" value="F:hydrolase activity"/>
    <property type="evidence" value="ECO:0007669"/>
    <property type="project" value="UniProtKB-KW"/>
</dbReference>
<name>A0A1X7SWI3_AMPQE</name>
<dbReference type="Pfam" id="PF01048">
    <property type="entry name" value="PNP_UDP_1"/>
    <property type="match status" value="1"/>
</dbReference>
<evidence type="ECO:0008006" key="11">
    <source>
        <dbReference type="Google" id="ProtNLM"/>
    </source>
</evidence>
<evidence type="ECO:0000256" key="2">
    <source>
        <dbReference type="ARBA" id="ARBA00022695"/>
    </source>
</evidence>
<dbReference type="PANTHER" id="PTHR37984:SF5">
    <property type="entry name" value="PROTEIN NYNRIN-LIKE"/>
    <property type="match status" value="1"/>
</dbReference>
<feature type="compositionally biased region" description="Basic and acidic residues" evidence="7">
    <location>
        <begin position="267"/>
        <end position="294"/>
    </location>
</feature>
<feature type="region of interest" description="Disordered" evidence="7">
    <location>
        <begin position="256"/>
        <end position="303"/>
    </location>
</feature>